<organism evidence="5 6">
    <name type="scientific">Nitrosococcus watsoni (strain C-113)</name>
    <dbReference type="NCBI Taxonomy" id="105559"/>
    <lineage>
        <taxon>Bacteria</taxon>
        <taxon>Pseudomonadati</taxon>
        <taxon>Pseudomonadota</taxon>
        <taxon>Gammaproteobacteria</taxon>
        <taxon>Chromatiales</taxon>
        <taxon>Chromatiaceae</taxon>
        <taxon>Nitrosococcus</taxon>
    </lineage>
</organism>
<dbReference type="HOGENOM" id="CLU_005391_1_0_6"/>
<dbReference type="InterPro" id="IPR016162">
    <property type="entry name" value="Ald_DH_N"/>
</dbReference>
<dbReference type="EMBL" id="CP002086">
    <property type="protein sequence ID" value="ADJ29487.1"/>
    <property type="molecule type" value="Genomic_DNA"/>
</dbReference>
<dbReference type="InterPro" id="IPR015590">
    <property type="entry name" value="Aldehyde_DH_dom"/>
</dbReference>
<accession>D8KAR0</accession>
<dbReference type="GO" id="GO:0004030">
    <property type="term" value="F:aldehyde dehydrogenase [NAD(P)+] activity"/>
    <property type="evidence" value="ECO:0007669"/>
    <property type="project" value="InterPro"/>
</dbReference>
<dbReference type="PROSITE" id="PS00070">
    <property type="entry name" value="ALDEHYDE_DEHYDR_CYS"/>
    <property type="match status" value="1"/>
</dbReference>
<evidence type="ECO:0000313" key="5">
    <source>
        <dbReference type="EMBL" id="ADJ29487.1"/>
    </source>
</evidence>
<dbReference type="KEGG" id="nwa:Nwat_2721"/>
<keyword evidence="6" id="KW-1185">Reference proteome</keyword>
<protein>
    <submittedName>
        <fullName evidence="5">Aldehyde Dehydrogenase</fullName>
    </submittedName>
</protein>
<dbReference type="Pfam" id="PF00171">
    <property type="entry name" value="Aldedh"/>
    <property type="match status" value="1"/>
</dbReference>
<dbReference type="InterPro" id="IPR016161">
    <property type="entry name" value="Ald_DH/histidinol_DH"/>
</dbReference>
<dbReference type="InterPro" id="IPR016160">
    <property type="entry name" value="Ald_DH_CS_CYS"/>
</dbReference>
<evidence type="ECO:0000313" key="6">
    <source>
        <dbReference type="Proteomes" id="UP000000393"/>
    </source>
</evidence>
<dbReference type="AlphaFoldDB" id="D8KAR0"/>
<dbReference type="PANTHER" id="PTHR43217:SF1">
    <property type="entry name" value="SUCCINATE SEMIALDEHYDE DEHYDROGENASE [NAD(P)+] SAD"/>
    <property type="match status" value="1"/>
</dbReference>
<keyword evidence="2" id="KW-0521">NADP</keyword>
<comment type="similarity">
    <text evidence="1">Belongs to the aldehyde dehydrogenase family.</text>
</comment>
<reference evidence="5 6" key="1">
    <citation type="submission" date="2010-06" db="EMBL/GenBank/DDBJ databases">
        <title>Complete sequence of chromosome of Nitrosococcus watsoni C-113.</title>
        <authorList>
            <consortium name="US DOE Joint Genome Institute"/>
            <person name="Lucas S."/>
            <person name="Copeland A."/>
            <person name="Lapidus A."/>
            <person name="Cheng J.-F."/>
            <person name="Bruce D."/>
            <person name="Goodwin L."/>
            <person name="Pitluck S."/>
            <person name="Malfatti S.A."/>
            <person name="Chain P.S.G."/>
            <person name="Land M."/>
            <person name="Hauser L."/>
            <person name="Kyrpides N."/>
            <person name="Ivanova N."/>
            <person name="Cambell M.A."/>
            <person name="Heidelberg J.F."/>
            <person name="Klotz M.G."/>
            <person name="Woyke T."/>
        </authorList>
    </citation>
    <scope>NUCLEOTIDE SEQUENCE [LARGE SCALE GENOMIC DNA]</scope>
    <source>
        <strain evidence="5 6">C-113</strain>
    </source>
</reference>
<dbReference type="InterPro" id="IPR044148">
    <property type="entry name" value="ALDH_GabD1-like"/>
</dbReference>
<evidence type="ECO:0000256" key="3">
    <source>
        <dbReference type="ARBA" id="ARBA00023002"/>
    </source>
</evidence>
<dbReference type="InterPro" id="IPR047110">
    <property type="entry name" value="GABD/Sad-like"/>
</dbReference>
<evidence type="ECO:0000256" key="2">
    <source>
        <dbReference type="ARBA" id="ARBA00022857"/>
    </source>
</evidence>
<feature type="domain" description="Aldehyde dehydrogenase" evidence="4">
    <location>
        <begin position="3"/>
        <end position="450"/>
    </location>
</feature>
<evidence type="ECO:0000259" key="4">
    <source>
        <dbReference type="Pfam" id="PF00171"/>
    </source>
</evidence>
<dbReference type="CDD" id="cd07100">
    <property type="entry name" value="ALDH_SSADH1_GabD1"/>
    <property type="match status" value="1"/>
</dbReference>
<dbReference type="OrthoDB" id="9812625at2"/>
<proteinExistence type="inferred from homology"/>
<name>D8KAR0_NITWC</name>
<dbReference type="eggNOG" id="COG1012">
    <property type="taxonomic scope" value="Bacteria"/>
</dbReference>
<evidence type="ECO:0000256" key="1">
    <source>
        <dbReference type="ARBA" id="ARBA00009986"/>
    </source>
</evidence>
<dbReference type="STRING" id="105559.Nwat_2721"/>
<sequence>MAFESVNPATGQSLKTFDAWDQEAIDSALQQAQEVSPHWAARDLSERCHLLRAAAQQLREQKEGLARLITLEMGKLLGEARAEIEKCAWVCEYYAEHAPRFLADEVIESDARRSYVALQPLGTVLAIMPWNFPFWQVFRFCAPALVVGNTAVLKHASNVPQCGLAIEQVLLEAGFPPKVFRTLLASSSQTAKIMADPRVQGVTLTGSEAAGRKVAECAGRHLKKTVLELGGADPFIVLADADLEQAVPVAVQSRFINGGQSCIAAKRFIVMEEIADEFIARFQADLEALRPGDPLDEQTTLAPLARLDLRAGLQQQVTASIQQGAMAVVGCRPLPGPGAYYTPSILDRVQPGMPAFDEELFGPVAAIIRVANETEAVAMANASRYGLGGSVWSQDASRAERLALQLQCGAAFVNGLVKSDPRLPFGGIKCSGYGRELSWHGMREFTNQKTLWIK</sequence>
<dbReference type="SUPFAM" id="SSF53720">
    <property type="entry name" value="ALDH-like"/>
    <property type="match status" value="1"/>
</dbReference>
<dbReference type="Gene3D" id="3.40.605.10">
    <property type="entry name" value="Aldehyde Dehydrogenase, Chain A, domain 1"/>
    <property type="match status" value="1"/>
</dbReference>
<dbReference type="FunFam" id="3.40.605.10:FF:000012">
    <property type="entry name" value="NAD-dependent succinate-semialdehyde dehydrogenase"/>
    <property type="match status" value="1"/>
</dbReference>
<dbReference type="FunFam" id="3.40.309.10:FF:000009">
    <property type="entry name" value="Aldehyde dehydrogenase A"/>
    <property type="match status" value="1"/>
</dbReference>
<dbReference type="RefSeq" id="WP_013221553.1">
    <property type="nucleotide sequence ID" value="NC_014315.1"/>
</dbReference>
<dbReference type="PANTHER" id="PTHR43217">
    <property type="entry name" value="SUCCINATE SEMIALDEHYDE DEHYDROGENASE [NAD(P)+] SAD"/>
    <property type="match status" value="1"/>
</dbReference>
<dbReference type="InterPro" id="IPR016163">
    <property type="entry name" value="Ald_DH_C"/>
</dbReference>
<gene>
    <name evidence="5" type="ordered locus">Nwat_2721</name>
</gene>
<dbReference type="Gene3D" id="3.40.309.10">
    <property type="entry name" value="Aldehyde Dehydrogenase, Chain A, domain 2"/>
    <property type="match status" value="1"/>
</dbReference>
<keyword evidence="3" id="KW-0560">Oxidoreductase</keyword>
<dbReference type="Proteomes" id="UP000000393">
    <property type="component" value="Chromosome"/>
</dbReference>
<dbReference type="GO" id="GO:0004777">
    <property type="term" value="F:succinate-semialdehyde dehydrogenase (NAD+) activity"/>
    <property type="evidence" value="ECO:0007669"/>
    <property type="project" value="TreeGrafter"/>
</dbReference>